<keyword evidence="2 5" id="KW-0548">Nucleotidyltransferase</keyword>
<comment type="caution">
    <text evidence="5">The sequence shown here is derived from an EMBL/GenBank/DDBJ whole genome shotgun (WGS) entry which is preliminary data.</text>
</comment>
<reference evidence="5 6" key="1">
    <citation type="submission" date="2020-07" db="EMBL/GenBank/DDBJ databases">
        <title>Sequencing the genomes of 1000 actinobacteria strains.</title>
        <authorList>
            <person name="Klenk H.-P."/>
        </authorList>
    </citation>
    <scope>NUCLEOTIDE SEQUENCE [LARGE SCALE GENOMIC DNA]</scope>
    <source>
        <strain evidence="5 6">DSM 100723</strain>
    </source>
</reference>
<keyword evidence="6" id="KW-1185">Reference proteome</keyword>
<dbReference type="RefSeq" id="WP_220484051.1">
    <property type="nucleotide sequence ID" value="NZ_JACGWT010000005.1"/>
</dbReference>
<gene>
    <name evidence="5" type="ORF">FHX74_003085</name>
</gene>
<keyword evidence="3" id="KW-0547">Nucleotide-binding</keyword>
<dbReference type="GO" id="GO:0043814">
    <property type="term" value="F:phospholactate guanylyltransferase activity"/>
    <property type="evidence" value="ECO:0007669"/>
    <property type="project" value="UniProtKB-EC"/>
</dbReference>
<evidence type="ECO:0000256" key="3">
    <source>
        <dbReference type="ARBA" id="ARBA00022741"/>
    </source>
</evidence>
<evidence type="ECO:0000256" key="2">
    <source>
        <dbReference type="ARBA" id="ARBA00022695"/>
    </source>
</evidence>
<proteinExistence type="predicted"/>
<dbReference type="PANTHER" id="PTHR40392">
    <property type="entry name" value="2-PHOSPHO-L-LACTATE GUANYLYLTRANSFERASE"/>
    <property type="match status" value="1"/>
</dbReference>
<dbReference type="EMBL" id="JACGWT010000005">
    <property type="protein sequence ID" value="MBA8795449.1"/>
    <property type="molecule type" value="Genomic_DNA"/>
</dbReference>
<dbReference type="EC" id="2.7.7.68" evidence="5"/>
<protein>
    <submittedName>
        <fullName evidence="5">2-phospho-L-lactate guanylyltransferase</fullName>
        <ecNumber evidence="5">2.7.7.68</ecNumber>
    </submittedName>
</protein>
<dbReference type="Proteomes" id="UP000523079">
    <property type="component" value="Unassembled WGS sequence"/>
</dbReference>
<dbReference type="Gene3D" id="3.90.550.10">
    <property type="entry name" value="Spore Coat Polysaccharide Biosynthesis Protein SpsA, Chain A"/>
    <property type="match status" value="1"/>
</dbReference>
<name>A0A7W3P6X8_9ACTN</name>
<dbReference type="InterPro" id="IPR029044">
    <property type="entry name" value="Nucleotide-diphossugar_trans"/>
</dbReference>
<dbReference type="InterPro" id="IPR002835">
    <property type="entry name" value="CofC"/>
</dbReference>
<dbReference type="GO" id="GO:0005525">
    <property type="term" value="F:GTP binding"/>
    <property type="evidence" value="ECO:0007669"/>
    <property type="project" value="UniProtKB-KW"/>
</dbReference>
<evidence type="ECO:0000313" key="6">
    <source>
        <dbReference type="Proteomes" id="UP000523079"/>
    </source>
</evidence>
<evidence type="ECO:0000256" key="1">
    <source>
        <dbReference type="ARBA" id="ARBA00022679"/>
    </source>
</evidence>
<evidence type="ECO:0000256" key="4">
    <source>
        <dbReference type="ARBA" id="ARBA00023134"/>
    </source>
</evidence>
<accession>A0A7W3P6X8</accession>
<keyword evidence="1 5" id="KW-0808">Transferase</keyword>
<dbReference type="SUPFAM" id="SSF53448">
    <property type="entry name" value="Nucleotide-diphospho-sugar transferases"/>
    <property type="match status" value="1"/>
</dbReference>
<evidence type="ECO:0000313" key="5">
    <source>
        <dbReference type="EMBL" id="MBA8795449.1"/>
    </source>
</evidence>
<dbReference type="AlphaFoldDB" id="A0A7W3P6X8"/>
<sequence>MASPGHDQRPVGRPQVGSVLALKPLTEAKSRLDLPAPLRRRLALAMFVDTLAAHAAVADLTVVVSDQPALRTLLRRAGIPDTVAIRPETDNGLNPAFAQGDHWLREQGCDVVVAGVGDLPTLRPDDLTAAITAALGSAEAASSDSDALGTGRGFVADASGVGTSLLVAVAIPLDPRFQGRSAEAHAASGARALVPVLDRPRPTLRRDVDTATDLREAAALGLGPATRALVDPDSGDLGRWEPVTVAEPRAHDDRPWTADDPGLAVITAGGHRLPLPATAHPDGSRVLRPGQRLDAVISGDRVLATWW</sequence>
<keyword evidence="4" id="KW-0342">GTP-binding</keyword>
<organism evidence="5 6">
    <name type="scientific">Microlunatus kandeliicorticis</name>
    <dbReference type="NCBI Taxonomy" id="1759536"/>
    <lineage>
        <taxon>Bacteria</taxon>
        <taxon>Bacillati</taxon>
        <taxon>Actinomycetota</taxon>
        <taxon>Actinomycetes</taxon>
        <taxon>Propionibacteriales</taxon>
        <taxon>Propionibacteriaceae</taxon>
        <taxon>Microlunatus</taxon>
    </lineage>
</organism>
<dbReference type="PANTHER" id="PTHR40392:SF1">
    <property type="entry name" value="2-PHOSPHO-L-LACTATE GUANYLYLTRANSFERASE"/>
    <property type="match status" value="1"/>
</dbReference>